<dbReference type="EMBL" id="WHOR01000015">
    <property type="protein sequence ID" value="NUB18357.1"/>
    <property type="molecule type" value="Genomic_DNA"/>
</dbReference>
<sequence length="65" mass="7113">MAYHRPGKHPALEFRAAEAASMRYISGYEAFIRSLTPMTVGVANRLGTVVDARCRHPCPATVRPG</sequence>
<protein>
    <submittedName>
        <fullName evidence="1">Uncharacterized protein</fullName>
    </submittedName>
</protein>
<proteinExistence type="predicted"/>
<reference evidence="1 2" key="1">
    <citation type="submission" date="2019-10" db="EMBL/GenBank/DDBJ databases">
        <title>Genome sequence of Azospirillum formosense CC-Nfb-7.</title>
        <authorList>
            <person name="Ambrosini A."/>
            <person name="Sant'Anna F.H."/>
            <person name="Cassan F.D."/>
            <person name="Souza E.M."/>
            <person name="Passaglia L.M.P."/>
        </authorList>
    </citation>
    <scope>NUCLEOTIDE SEQUENCE [LARGE SCALE GENOMIC DNA]</scope>
    <source>
        <strain evidence="1 2">CC-NFb-7</strain>
    </source>
</reference>
<accession>A0ABX2KRP2</accession>
<evidence type="ECO:0000313" key="1">
    <source>
        <dbReference type="EMBL" id="NUB18357.1"/>
    </source>
</evidence>
<name>A0ABX2KRP2_9PROT</name>
<dbReference type="Proteomes" id="UP000639419">
    <property type="component" value="Unassembled WGS sequence"/>
</dbReference>
<evidence type="ECO:0000313" key="2">
    <source>
        <dbReference type="Proteomes" id="UP000639419"/>
    </source>
</evidence>
<comment type="caution">
    <text evidence="1">The sequence shown here is derived from an EMBL/GenBank/DDBJ whole genome shotgun (WGS) entry which is preliminary data.</text>
</comment>
<organism evidence="1 2">
    <name type="scientific">Azospirillum formosense</name>
    <dbReference type="NCBI Taxonomy" id="861533"/>
    <lineage>
        <taxon>Bacteria</taxon>
        <taxon>Pseudomonadati</taxon>
        <taxon>Pseudomonadota</taxon>
        <taxon>Alphaproteobacteria</taxon>
        <taxon>Rhodospirillales</taxon>
        <taxon>Azospirillaceae</taxon>
        <taxon>Azospirillum</taxon>
    </lineage>
</organism>
<keyword evidence="2" id="KW-1185">Reference proteome</keyword>
<gene>
    <name evidence="1" type="ORF">GBZ26_03850</name>
</gene>